<keyword evidence="3" id="KW-1185">Reference proteome</keyword>
<proteinExistence type="predicted"/>
<feature type="region of interest" description="Disordered" evidence="1">
    <location>
        <begin position="391"/>
        <end position="427"/>
    </location>
</feature>
<feature type="compositionally biased region" description="Polar residues" evidence="1">
    <location>
        <begin position="1"/>
        <end position="13"/>
    </location>
</feature>
<feature type="compositionally biased region" description="Pro residues" evidence="1">
    <location>
        <begin position="292"/>
        <end position="302"/>
    </location>
</feature>
<feature type="compositionally biased region" description="Polar residues" evidence="1">
    <location>
        <begin position="417"/>
        <end position="427"/>
    </location>
</feature>
<evidence type="ECO:0000256" key="1">
    <source>
        <dbReference type="SAM" id="MobiDB-lite"/>
    </source>
</evidence>
<feature type="region of interest" description="Disordered" evidence="1">
    <location>
        <begin position="152"/>
        <end position="209"/>
    </location>
</feature>
<comment type="caution">
    <text evidence="2">The sequence shown here is derived from an EMBL/GenBank/DDBJ whole genome shotgun (WGS) entry which is preliminary data.</text>
</comment>
<feature type="compositionally biased region" description="Polar residues" evidence="1">
    <location>
        <begin position="345"/>
        <end position="370"/>
    </location>
</feature>
<feature type="region of interest" description="Disordered" evidence="1">
    <location>
        <begin position="327"/>
        <end position="379"/>
    </location>
</feature>
<dbReference type="Proteomes" id="UP001276659">
    <property type="component" value="Unassembled WGS sequence"/>
</dbReference>
<accession>A0AAE0DHW1</accession>
<name>A0AAE0DHW1_9LECA</name>
<dbReference type="EMBL" id="JASNWA010000009">
    <property type="protein sequence ID" value="KAK3170184.1"/>
    <property type="molecule type" value="Genomic_DNA"/>
</dbReference>
<evidence type="ECO:0000313" key="2">
    <source>
        <dbReference type="EMBL" id="KAK3170184.1"/>
    </source>
</evidence>
<protein>
    <submittedName>
        <fullName evidence="2">Uncharacterized protein</fullName>
    </submittedName>
</protein>
<dbReference type="AlphaFoldDB" id="A0AAE0DHW1"/>
<organism evidence="2 3">
    <name type="scientific">Lepraria neglecta</name>
    <dbReference type="NCBI Taxonomy" id="209136"/>
    <lineage>
        <taxon>Eukaryota</taxon>
        <taxon>Fungi</taxon>
        <taxon>Dikarya</taxon>
        <taxon>Ascomycota</taxon>
        <taxon>Pezizomycotina</taxon>
        <taxon>Lecanoromycetes</taxon>
        <taxon>OSLEUM clade</taxon>
        <taxon>Lecanoromycetidae</taxon>
        <taxon>Lecanorales</taxon>
        <taxon>Lecanorineae</taxon>
        <taxon>Stereocaulaceae</taxon>
        <taxon>Lepraria</taxon>
    </lineage>
</organism>
<feature type="region of interest" description="Disordered" evidence="1">
    <location>
        <begin position="285"/>
        <end position="310"/>
    </location>
</feature>
<feature type="compositionally biased region" description="Basic and acidic residues" evidence="1">
    <location>
        <begin position="152"/>
        <end position="170"/>
    </location>
</feature>
<gene>
    <name evidence="2" type="ORF">OEA41_009570</name>
</gene>
<sequence length="427" mass="47676">MPTTLSRRPQTLKQAKKAYRKSGATVRLSESELAVIERRAVLQERADRIKEREARRKANLKRRDEKIQREMEARQRMGIQSPVKGAIHVGPSQLHLGDFMAMGVKRKTEDTPPRDTKVERESILDMELNGCQKLISAPLSLRKPVSANTKAKLEPLAKTEGSKIPAEKYKGSQNRRPMPTAPSRSLHTRPTTSTSQQKPPAKPEDPTITIEEEKMLDEFRVMPMGSPPLPNSTRAKATYITAQQKPPVFASQGKPPDTVHDCWDDFFVSNTQIVRELSPPITKFIPTTLPTIQPPSNPPTTLPKPSNDDASALLNFLSTEDLDISDILTQATPPPPEEEEEEDTSTLLAQISTQDLDFSEQLTQARTGSSDFDDGLTEEDLEDLALEVEMELQSTQESNESQCREAQLAAEEDGFELSTQDLQELES</sequence>
<reference evidence="2" key="1">
    <citation type="submission" date="2022-11" db="EMBL/GenBank/DDBJ databases">
        <title>Chromosomal genome sequence assembly and mating type (MAT) locus characterization of the leprose asexual lichenized fungus Lepraria neglecta (Nyl.) Erichsen.</title>
        <authorList>
            <person name="Allen J.L."/>
            <person name="Pfeffer B."/>
        </authorList>
    </citation>
    <scope>NUCLEOTIDE SEQUENCE</scope>
    <source>
        <strain evidence="2">Allen 5258</strain>
    </source>
</reference>
<feature type="compositionally biased region" description="Polar residues" evidence="1">
    <location>
        <begin position="182"/>
        <end position="198"/>
    </location>
</feature>
<feature type="region of interest" description="Disordered" evidence="1">
    <location>
        <begin position="1"/>
        <end position="24"/>
    </location>
</feature>
<evidence type="ECO:0000313" key="3">
    <source>
        <dbReference type="Proteomes" id="UP001276659"/>
    </source>
</evidence>